<evidence type="ECO:0000313" key="2">
    <source>
        <dbReference type="Proteomes" id="UP001177003"/>
    </source>
</evidence>
<accession>A0AA35ZBP0</accession>
<dbReference type="SUPFAM" id="SSF69318">
    <property type="entry name" value="Integrin alpha N-terminal domain"/>
    <property type="match status" value="1"/>
</dbReference>
<keyword evidence="2" id="KW-1185">Reference proteome</keyword>
<gene>
    <name evidence="1" type="ORF">LSALG_LOCUS28780</name>
</gene>
<dbReference type="Proteomes" id="UP001177003">
    <property type="component" value="Chromosome 6"/>
</dbReference>
<evidence type="ECO:0000313" key="1">
    <source>
        <dbReference type="EMBL" id="CAI9289545.1"/>
    </source>
</evidence>
<proteinExistence type="predicted"/>
<reference evidence="1" key="1">
    <citation type="submission" date="2023-04" db="EMBL/GenBank/DDBJ databases">
        <authorList>
            <person name="Vijverberg K."/>
            <person name="Xiong W."/>
            <person name="Schranz E."/>
        </authorList>
    </citation>
    <scope>NUCLEOTIDE SEQUENCE</scope>
</reference>
<organism evidence="1 2">
    <name type="scientific">Lactuca saligna</name>
    <name type="common">Willowleaf lettuce</name>
    <dbReference type="NCBI Taxonomy" id="75948"/>
    <lineage>
        <taxon>Eukaryota</taxon>
        <taxon>Viridiplantae</taxon>
        <taxon>Streptophyta</taxon>
        <taxon>Embryophyta</taxon>
        <taxon>Tracheophyta</taxon>
        <taxon>Spermatophyta</taxon>
        <taxon>Magnoliopsida</taxon>
        <taxon>eudicotyledons</taxon>
        <taxon>Gunneridae</taxon>
        <taxon>Pentapetalae</taxon>
        <taxon>asterids</taxon>
        <taxon>campanulids</taxon>
        <taxon>Asterales</taxon>
        <taxon>Asteraceae</taxon>
        <taxon>Cichorioideae</taxon>
        <taxon>Cichorieae</taxon>
        <taxon>Lactucinae</taxon>
        <taxon>Lactuca</taxon>
    </lineage>
</organism>
<name>A0AA35ZBP0_LACSI</name>
<sequence>MYTHARPTSPSPNFFIYSQEHPTGGRAVFRPPRNTTTTIHLSTSLNHILNPKLKLGRIVGRRWRTAATVADYNDDGRAVTSIGGYGWWLWAAFPCCFISIGGCSMRDQDEAASMMVFGGGGLRKDGGVWWGWVVRWVLLTTTAVLGGEVGFANGGW</sequence>
<dbReference type="InterPro" id="IPR028994">
    <property type="entry name" value="Integrin_alpha_N"/>
</dbReference>
<dbReference type="AlphaFoldDB" id="A0AA35ZBP0"/>
<dbReference type="EMBL" id="OX465082">
    <property type="protein sequence ID" value="CAI9289545.1"/>
    <property type="molecule type" value="Genomic_DNA"/>
</dbReference>
<protein>
    <submittedName>
        <fullName evidence="1">Uncharacterized protein</fullName>
    </submittedName>
</protein>